<organism evidence="3 4">
    <name type="scientific">Xylaria grammica</name>
    <dbReference type="NCBI Taxonomy" id="363999"/>
    <lineage>
        <taxon>Eukaryota</taxon>
        <taxon>Fungi</taxon>
        <taxon>Dikarya</taxon>
        <taxon>Ascomycota</taxon>
        <taxon>Pezizomycotina</taxon>
        <taxon>Sordariomycetes</taxon>
        <taxon>Xylariomycetidae</taxon>
        <taxon>Xylariales</taxon>
        <taxon>Xylariaceae</taxon>
        <taxon>Xylaria</taxon>
    </lineage>
</organism>
<evidence type="ECO:0000259" key="2">
    <source>
        <dbReference type="PROSITE" id="PS50011"/>
    </source>
</evidence>
<dbReference type="GO" id="GO:0004674">
    <property type="term" value="F:protein serine/threonine kinase activity"/>
    <property type="evidence" value="ECO:0007669"/>
    <property type="project" value="TreeGrafter"/>
</dbReference>
<dbReference type="PROSITE" id="PS50011">
    <property type="entry name" value="PROTEIN_KINASE_DOM"/>
    <property type="match status" value="1"/>
</dbReference>
<dbReference type="PANTHER" id="PTHR24359:SF37">
    <property type="entry name" value="PROTEIN KINASE DOMAIN-CONTAINING PROTEIN"/>
    <property type="match status" value="1"/>
</dbReference>
<dbReference type="SUPFAM" id="SSF56112">
    <property type="entry name" value="Protein kinase-like (PK-like)"/>
    <property type="match status" value="1"/>
</dbReference>
<reference evidence="3 4" key="1">
    <citation type="submission" date="2018-12" db="EMBL/GenBank/DDBJ databases">
        <title>Draft genome sequence of Xylaria grammica IHI A82.</title>
        <authorList>
            <person name="Buettner E."/>
            <person name="Kellner H."/>
        </authorList>
    </citation>
    <scope>NUCLEOTIDE SEQUENCE [LARGE SCALE GENOMIC DNA]</scope>
    <source>
        <strain evidence="3 4">IHI A82</strain>
    </source>
</reference>
<dbReference type="PANTHER" id="PTHR24359">
    <property type="entry name" value="SERINE/THREONINE-PROTEIN KINASE SBK1"/>
    <property type="match status" value="1"/>
</dbReference>
<dbReference type="AlphaFoldDB" id="A0A439DB30"/>
<accession>A0A439DB30</accession>
<comment type="caution">
    <text evidence="3">The sequence shown here is derived from an EMBL/GenBank/DDBJ whole genome shotgun (WGS) entry which is preliminary data.</text>
</comment>
<dbReference type="InterPro" id="IPR011009">
    <property type="entry name" value="Kinase-like_dom_sf"/>
</dbReference>
<feature type="region of interest" description="Disordered" evidence="1">
    <location>
        <begin position="449"/>
        <end position="564"/>
    </location>
</feature>
<feature type="compositionally biased region" description="Basic and acidic residues" evidence="1">
    <location>
        <begin position="483"/>
        <end position="501"/>
    </location>
</feature>
<protein>
    <recommendedName>
        <fullName evidence="2">Protein kinase domain-containing protein</fullName>
    </recommendedName>
</protein>
<dbReference type="GO" id="GO:0005524">
    <property type="term" value="F:ATP binding"/>
    <property type="evidence" value="ECO:0007669"/>
    <property type="project" value="InterPro"/>
</dbReference>
<dbReference type="InterPro" id="IPR000719">
    <property type="entry name" value="Prot_kinase_dom"/>
</dbReference>
<dbReference type="Gene3D" id="1.10.510.10">
    <property type="entry name" value="Transferase(Phosphotransferase) domain 1"/>
    <property type="match status" value="1"/>
</dbReference>
<evidence type="ECO:0000313" key="3">
    <source>
        <dbReference type="EMBL" id="RWA11613.1"/>
    </source>
</evidence>
<dbReference type="EMBL" id="RYZI01000075">
    <property type="protein sequence ID" value="RWA11613.1"/>
    <property type="molecule type" value="Genomic_DNA"/>
</dbReference>
<evidence type="ECO:0000256" key="1">
    <source>
        <dbReference type="SAM" id="MobiDB-lite"/>
    </source>
</evidence>
<keyword evidence="4" id="KW-1185">Reference proteome</keyword>
<dbReference type="Proteomes" id="UP000286045">
    <property type="component" value="Unassembled WGS sequence"/>
</dbReference>
<name>A0A439DB30_9PEZI</name>
<evidence type="ECO:0000313" key="4">
    <source>
        <dbReference type="Proteomes" id="UP000286045"/>
    </source>
</evidence>
<sequence>MEPGTESYVVDYGFLARARAQDRLHRDPEVSFIDKTALGPNRLDSLKYLLKGSMMNAVKDDKQTFLPLGKLDALCNRDAVRDELLLTFPPNSIDIIQYVNYICGDPSDNCREEHVSRKLFAILVLIGRLERITTFIEQGIKDKHLPFRKSMIGKDPNEFDLVRRSTLDQSNPQTMDFFSNWNSVDKREFYQTQWQLLSPFFGKAPMDSAALYKLDEQTIMPWVSMADGAYVPLESHGGYSTVRKIVIHQDHHSFETEIFAIKELIDGDKGPFENEFNNLKKVQTRKHLLPVHAAYFCGNQYSFICPWAHGGSLDDLWEREPQSLMPEPERDFPMLVEWVASQFSGLTGEFGLGFLHGFNELSEDLLVPDEKPFGIHGDIKPSNILYFKQDPNHNYLTPPKDILKISDFGLTGFHSFLTWLIGGPKAVKRFNEDRHNDWVDALQKHVGEESSIAGQRLSHPSITVTDPDGAETATDPDGVETVTGHDGEATITNHDDGRNVTDPDGAETVTDRNDGGVSQISHHDDHANSSLAISPDNPSHQGNPRPQEEYPQDQSSPSGRLPALQPGVFIDEALTPQITSSGLNVNFPPNQPFPLEKKSLKQAHTIV</sequence>
<proteinExistence type="predicted"/>
<feature type="compositionally biased region" description="Polar residues" evidence="1">
    <location>
        <begin position="528"/>
        <end position="544"/>
    </location>
</feature>
<feature type="domain" description="Protein kinase" evidence="2">
    <location>
        <begin position="228"/>
        <end position="607"/>
    </location>
</feature>
<gene>
    <name evidence="3" type="ORF">EKO27_g3506</name>
</gene>